<dbReference type="AlphaFoldDB" id="A0A914ERC7"/>
<feature type="region of interest" description="Disordered" evidence="1">
    <location>
        <begin position="60"/>
        <end position="95"/>
    </location>
</feature>
<keyword evidence="2" id="KW-1185">Reference proteome</keyword>
<dbReference type="Proteomes" id="UP000887540">
    <property type="component" value="Unplaced"/>
</dbReference>
<accession>A0A914ERC7</accession>
<sequence length="324" mass="34830">MGDNFDRFPKARITFYKKDFAPQNHLCQPPCLDIAICVQNTCLCPKPLVYNKGEGCALPSQQLTPPTPLPPPPPPPPPPSSPPPPPPPTQPLKNPINCAPSTYLSPYLRSSLTLPYFQSPQSYLRPQLTPYSQPSHAQTLPPRPVELDSPAACPCMGTALCVRGMCTCPIPISYSPTIGCVKMLPQTTAPAMQLQPAPVQYVIPPKIVYSSPAYQQVCYPPCTNNAQCIEGVCARSPTQVYSPPQGCLEGPSSNSVPIECPPALAPTPAPVPAPQPYQCTPECVGSAFCVNNACECPNQIRYSSLLGCDSMKSVLSNILRSFLE</sequence>
<dbReference type="PRINTS" id="PR01217">
    <property type="entry name" value="PRICHEXTENSN"/>
</dbReference>
<proteinExistence type="predicted"/>
<organism evidence="2 3">
    <name type="scientific">Acrobeloides nanus</name>
    <dbReference type="NCBI Taxonomy" id="290746"/>
    <lineage>
        <taxon>Eukaryota</taxon>
        <taxon>Metazoa</taxon>
        <taxon>Ecdysozoa</taxon>
        <taxon>Nematoda</taxon>
        <taxon>Chromadorea</taxon>
        <taxon>Rhabditida</taxon>
        <taxon>Tylenchina</taxon>
        <taxon>Cephalobomorpha</taxon>
        <taxon>Cephaloboidea</taxon>
        <taxon>Cephalobidae</taxon>
        <taxon>Acrobeloides</taxon>
    </lineage>
</organism>
<reference evidence="3" key="1">
    <citation type="submission" date="2022-11" db="UniProtKB">
        <authorList>
            <consortium name="WormBaseParasite"/>
        </authorList>
    </citation>
    <scope>IDENTIFICATION</scope>
</reference>
<evidence type="ECO:0000313" key="2">
    <source>
        <dbReference type="Proteomes" id="UP000887540"/>
    </source>
</evidence>
<evidence type="ECO:0000313" key="3">
    <source>
        <dbReference type="WBParaSite" id="ACRNAN_scaffold9998.g29825.t1"/>
    </source>
</evidence>
<feature type="compositionally biased region" description="Pro residues" evidence="1">
    <location>
        <begin position="65"/>
        <end position="90"/>
    </location>
</feature>
<evidence type="ECO:0000256" key="1">
    <source>
        <dbReference type="SAM" id="MobiDB-lite"/>
    </source>
</evidence>
<protein>
    <submittedName>
        <fullName evidence="3">EB domain-containing protein</fullName>
    </submittedName>
</protein>
<name>A0A914ERC7_9BILA</name>
<dbReference type="WBParaSite" id="ACRNAN_scaffold9998.g29825.t1">
    <property type="protein sequence ID" value="ACRNAN_scaffold9998.g29825.t1"/>
    <property type="gene ID" value="ACRNAN_scaffold9998.g29825"/>
</dbReference>